<dbReference type="InterPro" id="IPR051396">
    <property type="entry name" value="Bact_Antivir_Def_Nuclease"/>
</dbReference>
<dbReference type="PANTHER" id="PTHR43581:SF4">
    <property type="entry name" value="ATP_GTP PHOSPHATASE"/>
    <property type="match status" value="1"/>
</dbReference>
<dbReference type="EMBL" id="CBSV010000023">
    <property type="protein sequence ID" value="CDG99756.1"/>
    <property type="molecule type" value="Genomic_DNA"/>
</dbReference>
<evidence type="ECO:0000313" key="3">
    <source>
        <dbReference type="Proteomes" id="UP000028487"/>
    </source>
</evidence>
<name>A0A077NQ06_XENBV</name>
<dbReference type="InterPro" id="IPR027417">
    <property type="entry name" value="P-loop_NTPase"/>
</dbReference>
<gene>
    <name evidence="2" type="ORF">XBFM1_1190016</name>
</gene>
<dbReference type="Pfam" id="PF13175">
    <property type="entry name" value="AAA_15"/>
    <property type="match status" value="1"/>
</dbReference>
<evidence type="ECO:0000259" key="1">
    <source>
        <dbReference type="Pfam" id="PF13175"/>
    </source>
</evidence>
<feature type="domain" description="Endonuclease GajA/Old nuclease/RecF-like AAA" evidence="1">
    <location>
        <begin position="11"/>
        <end position="59"/>
    </location>
</feature>
<dbReference type="InterPro" id="IPR041685">
    <property type="entry name" value="AAA_GajA/Old/RecF-like"/>
</dbReference>
<dbReference type="HOGENOM" id="CLU_1634748_0_0_6"/>
<sequence length="162" mass="18696">MNILGISSVIKDNSLILIDEPEVCLHPEWQEKYIKLLIDIFKINKKCHFIITTHSPQIIANLGEKNCFITSIEDGKSKKSINYINKSSDFQLATLFNSPGFKNEYLTRLSLNLLSKIISEKSVDHEDKKIMEELLLIKNKLHEKDPLLELITSLDEMVKYYG</sequence>
<dbReference type="Gene3D" id="3.40.50.300">
    <property type="entry name" value="P-loop containing nucleotide triphosphate hydrolases"/>
    <property type="match status" value="1"/>
</dbReference>
<proteinExistence type="predicted"/>
<dbReference type="AlphaFoldDB" id="A0A077NQ06"/>
<dbReference type="Proteomes" id="UP000028487">
    <property type="component" value="Unassembled WGS sequence"/>
</dbReference>
<protein>
    <recommendedName>
        <fullName evidence="1">Endonuclease GajA/Old nuclease/RecF-like AAA domain-containing protein</fullName>
    </recommendedName>
</protein>
<comment type="caution">
    <text evidence="2">The sequence shown here is derived from an EMBL/GenBank/DDBJ whole genome shotgun (WGS) entry which is preliminary data.</text>
</comment>
<reference evidence="2" key="1">
    <citation type="submission" date="2013-07" db="EMBL/GenBank/DDBJ databases">
        <title>Sub-species coevolution in mutualistic symbiosis.</title>
        <authorList>
            <person name="Murfin K."/>
            <person name="Klassen J."/>
            <person name="Lee M."/>
            <person name="Forst S."/>
            <person name="Stock P."/>
            <person name="Goodrich-Blair H."/>
        </authorList>
    </citation>
    <scope>NUCLEOTIDE SEQUENCE [LARGE SCALE GENOMIC DNA]</scope>
    <source>
        <strain evidence="2">Feltiae Moldova</strain>
    </source>
</reference>
<accession>A0A077NQ06</accession>
<evidence type="ECO:0000313" key="2">
    <source>
        <dbReference type="EMBL" id="CDG99756.1"/>
    </source>
</evidence>
<dbReference type="SUPFAM" id="SSF52540">
    <property type="entry name" value="P-loop containing nucleoside triphosphate hydrolases"/>
    <property type="match status" value="1"/>
</dbReference>
<organism evidence="2 3">
    <name type="scientific">Xenorhabdus bovienii str. feltiae Moldova</name>
    <dbReference type="NCBI Taxonomy" id="1398200"/>
    <lineage>
        <taxon>Bacteria</taxon>
        <taxon>Pseudomonadati</taxon>
        <taxon>Pseudomonadota</taxon>
        <taxon>Gammaproteobacteria</taxon>
        <taxon>Enterobacterales</taxon>
        <taxon>Morganellaceae</taxon>
        <taxon>Xenorhabdus</taxon>
    </lineage>
</organism>
<dbReference type="PANTHER" id="PTHR43581">
    <property type="entry name" value="ATP/GTP PHOSPHATASE"/>
    <property type="match status" value="1"/>
</dbReference>